<dbReference type="OMA" id="IFERLIC"/>
<dbReference type="AlphaFoldDB" id="A0A068U0B4"/>
<dbReference type="Pfam" id="PF06045">
    <property type="entry name" value="Rhamnogal_lyase"/>
    <property type="match status" value="1"/>
</dbReference>
<proteinExistence type="predicted"/>
<dbReference type="PANTHER" id="PTHR32018:SF1">
    <property type="entry name" value="RHAMNOGALACTURONAN ENDOLYASE"/>
    <property type="match status" value="1"/>
</dbReference>
<dbReference type="Gramene" id="CDP01614">
    <property type="protein sequence ID" value="CDP01614"/>
    <property type="gene ID" value="GSCOC_T00036716001"/>
</dbReference>
<gene>
    <name evidence="1" type="ORF">GSCOC_T00036716001</name>
</gene>
<dbReference type="Proteomes" id="UP000295252">
    <property type="component" value="Chromosome IX"/>
</dbReference>
<name>A0A068U0B4_COFCA</name>
<dbReference type="EMBL" id="HG739091">
    <property type="protein sequence ID" value="CDP01614.1"/>
    <property type="molecule type" value="Genomic_DNA"/>
</dbReference>
<keyword evidence="2" id="KW-1185">Reference proteome</keyword>
<protein>
    <submittedName>
        <fullName evidence="1">Uncharacterized protein</fullName>
    </submittedName>
</protein>
<accession>A0A068U0B4</accession>
<dbReference type="PANTHER" id="PTHR32018">
    <property type="entry name" value="RHAMNOGALACTURONATE LYASE FAMILY PROTEIN"/>
    <property type="match status" value="1"/>
</dbReference>
<dbReference type="InterPro" id="IPR051850">
    <property type="entry name" value="Polysacch_Lyase_4"/>
</dbReference>
<sequence>MYISFNMMRIASLIHECRSAKGTVMGTNLPSAPGVKLLVEDHQVALQNGIVNVTLSAPDGLVTKISYNGLDNLLEVGNEDDDRGYWDVVWTKSKTLDYLKGTSYKVEVENENQVEISFTKKWDASLNGKVVPLNVDKSRFVMLRGSAGFYTYAVLEHAPGMPDLDIPEARVVFKLQHDKYSP</sequence>
<dbReference type="InterPro" id="IPR010325">
    <property type="entry name" value="Rhamnogal_lyase"/>
</dbReference>
<dbReference type="InParanoid" id="A0A068U0B4"/>
<dbReference type="STRING" id="49390.A0A068U0B4"/>
<dbReference type="OrthoDB" id="2130367at2759"/>
<dbReference type="PhylomeDB" id="A0A068U0B4"/>
<reference evidence="2" key="1">
    <citation type="journal article" date="2014" name="Science">
        <title>The coffee genome provides insight into the convergent evolution of caffeine biosynthesis.</title>
        <authorList>
            <person name="Denoeud F."/>
            <person name="Carretero-Paulet L."/>
            <person name="Dereeper A."/>
            <person name="Droc G."/>
            <person name="Guyot R."/>
            <person name="Pietrella M."/>
            <person name="Zheng C."/>
            <person name="Alberti A."/>
            <person name="Anthony F."/>
            <person name="Aprea G."/>
            <person name="Aury J.M."/>
            <person name="Bento P."/>
            <person name="Bernard M."/>
            <person name="Bocs S."/>
            <person name="Campa C."/>
            <person name="Cenci A."/>
            <person name="Combes M.C."/>
            <person name="Crouzillat D."/>
            <person name="Da Silva C."/>
            <person name="Daddiego L."/>
            <person name="De Bellis F."/>
            <person name="Dussert S."/>
            <person name="Garsmeur O."/>
            <person name="Gayraud T."/>
            <person name="Guignon V."/>
            <person name="Jahn K."/>
            <person name="Jamilloux V."/>
            <person name="Joet T."/>
            <person name="Labadie K."/>
            <person name="Lan T."/>
            <person name="Leclercq J."/>
            <person name="Lepelley M."/>
            <person name="Leroy T."/>
            <person name="Li L.T."/>
            <person name="Librado P."/>
            <person name="Lopez L."/>
            <person name="Munoz A."/>
            <person name="Noel B."/>
            <person name="Pallavicini A."/>
            <person name="Perrotta G."/>
            <person name="Poncet V."/>
            <person name="Pot D."/>
            <person name="Priyono X."/>
            <person name="Rigoreau M."/>
            <person name="Rouard M."/>
            <person name="Rozas J."/>
            <person name="Tranchant-Dubreuil C."/>
            <person name="VanBuren R."/>
            <person name="Zhang Q."/>
            <person name="Andrade A.C."/>
            <person name="Argout X."/>
            <person name="Bertrand B."/>
            <person name="de Kochko A."/>
            <person name="Graziosi G."/>
            <person name="Henry R.J."/>
            <person name="Jayarama X."/>
            <person name="Ming R."/>
            <person name="Nagai C."/>
            <person name="Rounsley S."/>
            <person name="Sankoff D."/>
            <person name="Giuliano G."/>
            <person name="Albert V.A."/>
            <person name="Wincker P."/>
            <person name="Lashermes P."/>
        </authorList>
    </citation>
    <scope>NUCLEOTIDE SEQUENCE [LARGE SCALE GENOMIC DNA]</scope>
    <source>
        <strain evidence="2">cv. DH200-94</strain>
    </source>
</reference>
<organism evidence="1 2">
    <name type="scientific">Coffea canephora</name>
    <name type="common">Robusta coffee</name>
    <dbReference type="NCBI Taxonomy" id="49390"/>
    <lineage>
        <taxon>Eukaryota</taxon>
        <taxon>Viridiplantae</taxon>
        <taxon>Streptophyta</taxon>
        <taxon>Embryophyta</taxon>
        <taxon>Tracheophyta</taxon>
        <taxon>Spermatophyta</taxon>
        <taxon>Magnoliopsida</taxon>
        <taxon>eudicotyledons</taxon>
        <taxon>Gunneridae</taxon>
        <taxon>Pentapetalae</taxon>
        <taxon>asterids</taxon>
        <taxon>lamiids</taxon>
        <taxon>Gentianales</taxon>
        <taxon>Rubiaceae</taxon>
        <taxon>Ixoroideae</taxon>
        <taxon>Gardenieae complex</taxon>
        <taxon>Bertiereae - Coffeeae clade</taxon>
        <taxon>Coffeeae</taxon>
        <taxon>Coffea</taxon>
    </lineage>
</organism>
<evidence type="ECO:0000313" key="1">
    <source>
        <dbReference type="EMBL" id="CDP01614.1"/>
    </source>
</evidence>
<evidence type="ECO:0000313" key="2">
    <source>
        <dbReference type="Proteomes" id="UP000295252"/>
    </source>
</evidence>